<evidence type="ECO:0000313" key="2">
    <source>
        <dbReference type="EMBL" id="KAG9189861.1"/>
    </source>
</evidence>
<reference evidence="2" key="1">
    <citation type="submission" date="2021-07" db="EMBL/GenBank/DDBJ databases">
        <title>Genome Resource of American Ginseng Black Spot Pathogen Alternaria panax.</title>
        <authorList>
            <person name="Qiu C."/>
            <person name="Wang W."/>
            <person name="Liu Z."/>
        </authorList>
    </citation>
    <scope>NUCLEOTIDE SEQUENCE</scope>
    <source>
        <strain evidence="2">BNCC115425</strain>
    </source>
</reference>
<evidence type="ECO:0000313" key="3">
    <source>
        <dbReference type="Proteomes" id="UP001199106"/>
    </source>
</evidence>
<dbReference type="Proteomes" id="UP001199106">
    <property type="component" value="Unassembled WGS sequence"/>
</dbReference>
<keyword evidence="1" id="KW-0732">Signal</keyword>
<evidence type="ECO:0000256" key="1">
    <source>
        <dbReference type="SAM" id="SignalP"/>
    </source>
</evidence>
<feature type="signal peptide" evidence="1">
    <location>
        <begin position="1"/>
        <end position="16"/>
    </location>
</feature>
<dbReference type="AlphaFoldDB" id="A0AAD4FHS7"/>
<name>A0AAD4FHS7_9PLEO</name>
<dbReference type="EMBL" id="JAANER010000005">
    <property type="protein sequence ID" value="KAG9189861.1"/>
    <property type="molecule type" value="Genomic_DNA"/>
</dbReference>
<protein>
    <submittedName>
        <fullName evidence="2">Uncharacterized protein</fullName>
    </submittedName>
</protein>
<feature type="chain" id="PRO_5042243161" evidence="1">
    <location>
        <begin position="17"/>
        <end position="149"/>
    </location>
</feature>
<organism evidence="2 3">
    <name type="scientific">Alternaria panax</name>
    <dbReference type="NCBI Taxonomy" id="48097"/>
    <lineage>
        <taxon>Eukaryota</taxon>
        <taxon>Fungi</taxon>
        <taxon>Dikarya</taxon>
        <taxon>Ascomycota</taxon>
        <taxon>Pezizomycotina</taxon>
        <taxon>Dothideomycetes</taxon>
        <taxon>Pleosporomycetidae</taxon>
        <taxon>Pleosporales</taxon>
        <taxon>Pleosporineae</taxon>
        <taxon>Pleosporaceae</taxon>
        <taxon>Alternaria</taxon>
        <taxon>Alternaria sect. Panax</taxon>
    </lineage>
</organism>
<gene>
    <name evidence="2" type="ORF">G6011_06729</name>
</gene>
<proteinExistence type="predicted"/>
<comment type="caution">
    <text evidence="2">The sequence shown here is derived from an EMBL/GenBank/DDBJ whole genome shotgun (WGS) entry which is preliminary data.</text>
</comment>
<sequence>MPVVFTLVTLIACASAAPIPAPAPEPPAALPLITLSLIGSHSHYTLGSSQKPQLSTSSDNAWSIHIPMDVSLDLSTRPEYVQAIEVIGVESGEDLHGGAVAKDDGGVLCKVNLRWGSGGVIVGMGKGRMLVDGGRVGRVTGVSCWKERV</sequence>
<keyword evidence="3" id="KW-1185">Reference proteome</keyword>
<accession>A0AAD4FHS7</accession>